<proteinExistence type="predicted"/>
<protein>
    <submittedName>
        <fullName evidence="1">Uncharacterized protein</fullName>
    </submittedName>
</protein>
<dbReference type="EMBL" id="JAWDGP010001628">
    <property type="protein sequence ID" value="KAK3789760.1"/>
    <property type="molecule type" value="Genomic_DNA"/>
</dbReference>
<reference evidence="1" key="1">
    <citation type="journal article" date="2023" name="G3 (Bethesda)">
        <title>A reference genome for the long-term kleptoplast-retaining sea slug Elysia crispata morphotype clarki.</title>
        <authorList>
            <person name="Eastman K.E."/>
            <person name="Pendleton A.L."/>
            <person name="Shaikh M.A."/>
            <person name="Suttiyut T."/>
            <person name="Ogas R."/>
            <person name="Tomko P."/>
            <person name="Gavelis G."/>
            <person name="Widhalm J.R."/>
            <person name="Wisecaver J.H."/>
        </authorList>
    </citation>
    <scope>NUCLEOTIDE SEQUENCE</scope>
    <source>
        <strain evidence="1">ECLA1</strain>
    </source>
</reference>
<keyword evidence="2" id="KW-1185">Reference proteome</keyword>
<dbReference type="Proteomes" id="UP001283361">
    <property type="component" value="Unassembled WGS sequence"/>
</dbReference>
<evidence type="ECO:0000313" key="2">
    <source>
        <dbReference type="Proteomes" id="UP001283361"/>
    </source>
</evidence>
<accession>A0AAE1ALI8</accession>
<sequence>MSVEDTGSAVASMIRLSRVIIPGLMIKPKTETDHGNYGMFCSISFTCQTLNTFRSSPSRRILLRVRRSDSNQGMREIVCEAHFRFFVAPAAIPISTSTSRKKSRRFLFANLA</sequence>
<comment type="caution">
    <text evidence="1">The sequence shown here is derived from an EMBL/GenBank/DDBJ whole genome shotgun (WGS) entry which is preliminary data.</text>
</comment>
<organism evidence="1 2">
    <name type="scientific">Elysia crispata</name>
    <name type="common">lettuce slug</name>
    <dbReference type="NCBI Taxonomy" id="231223"/>
    <lineage>
        <taxon>Eukaryota</taxon>
        <taxon>Metazoa</taxon>
        <taxon>Spiralia</taxon>
        <taxon>Lophotrochozoa</taxon>
        <taxon>Mollusca</taxon>
        <taxon>Gastropoda</taxon>
        <taxon>Heterobranchia</taxon>
        <taxon>Euthyneura</taxon>
        <taxon>Panpulmonata</taxon>
        <taxon>Sacoglossa</taxon>
        <taxon>Placobranchoidea</taxon>
        <taxon>Plakobranchidae</taxon>
        <taxon>Elysia</taxon>
    </lineage>
</organism>
<gene>
    <name evidence="1" type="ORF">RRG08_036053</name>
</gene>
<dbReference type="AlphaFoldDB" id="A0AAE1ALI8"/>
<evidence type="ECO:0000313" key="1">
    <source>
        <dbReference type="EMBL" id="KAK3789760.1"/>
    </source>
</evidence>
<name>A0AAE1ALI8_9GAST</name>